<comment type="caution">
    <text evidence="1">The sequence shown here is derived from an EMBL/GenBank/DDBJ whole genome shotgun (WGS) entry which is preliminary data.</text>
</comment>
<organism evidence="1 2">
    <name type="scientific">Flavobacterium laiguense</name>
    <dbReference type="NCBI Taxonomy" id="2169409"/>
    <lineage>
        <taxon>Bacteria</taxon>
        <taxon>Pseudomonadati</taxon>
        <taxon>Bacteroidota</taxon>
        <taxon>Flavobacteriia</taxon>
        <taxon>Flavobacteriales</taxon>
        <taxon>Flavobacteriaceae</taxon>
        <taxon>Flavobacterium</taxon>
    </lineage>
</organism>
<reference evidence="1 2" key="1">
    <citation type="submission" date="2018-04" db="EMBL/GenBank/DDBJ databases">
        <title>Flavobacterium sp. nov., isolated from glacier ice.</title>
        <authorList>
            <person name="Liu Q."/>
            <person name="Xin Y.-H."/>
        </authorList>
    </citation>
    <scope>NUCLEOTIDE SEQUENCE [LARGE SCALE GENOMIC DNA]</scope>
    <source>
        <strain evidence="1 2">LB2P30</strain>
    </source>
</reference>
<evidence type="ECO:0000313" key="1">
    <source>
        <dbReference type="EMBL" id="PWA08931.1"/>
    </source>
</evidence>
<gene>
    <name evidence="1" type="ORF">DB891_09760</name>
</gene>
<sequence length="59" mass="7148">MNKNQNTTNFSTKRNGNNRSFLRLLKRFYGIKGNFSFDLFQYFKADYEKLQIIYANIRV</sequence>
<protein>
    <submittedName>
        <fullName evidence="1">Uncharacterized protein</fullName>
    </submittedName>
</protein>
<dbReference type="AlphaFoldDB" id="A0A2U1JUP8"/>
<proteinExistence type="predicted"/>
<accession>A0A2U1JUP8</accession>
<dbReference type="EMBL" id="QCZH01000009">
    <property type="protein sequence ID" value="PWA08931.1"/>
    <property type="molecule type" value="Genomic_DNA"/>
</dbReference>
<dbReference type="Proteomes" id="UP000245618">
    <property type="component" value="Unassembled WGS sequence"/>
</dbReference>
<keyword evidence="2" id="KW-1185">Reference proteome</keyword>
<name>A0A2U1JUP8_9FLAO</name>
<evidence type="ECO:0000313" key="2">
    <source>
        <dbReference type="Proteomes" id="UP000245618"/>
    </source>
</evidence>